<protein>
    <submittedName>
        <fullName evidence="1">Uncharacterized protein</fullName>
    </submittedName>
</protein>
<proteinExistence type="predicted"/>
<organism evidence="1 2">
    <name type="scientific">Candidatus Muproteobacteria bacterium RBG_16_65_34</name>
    <dbReference type="NCBI Taxonomy" id="1817760"/>
    <lineage>
        <taxon>Bacteria</taxon>
        <taxon>Pseudomonadati</taxon>
        <taxon>Pseudomonadota</taxon>
        <taxon>Candidatus Muproteobacteria</taxon>
    </lineage>
</organism>
<sequence>MKRLGPILAGILIAQGAGAEAILPPTERTRIAVHADETGGGDAATTGGSALIKTARGVGYFVGVEAILAALSYASRGEPKLYGGALLAGAPFTIDPLFITEFALLGLYNATTLAGDDVTGNERFQKNFIGWNLIAATAALRKRSEPEPENASRAWTPGVALAPDRWMLSVRKSF</sequence>
<dbReference type="Proteomes" id="UP000178885">
    <property type="component" value="Unassembled WGS sequence"/>
</dbReference>
<comment type="caution">
    <text evidence="1">The sequence shown here is derived from an EMBL/GenBank/DDBJ whole genome shotgun (WGS) entry which is preliminary data.</text>
</comment>
<evidence type="ECO:0000313" key="1">
    <source>
        <dbReference type="EMBL" id="OGI47348.1"/>
    </source>
</evidence>
<evidence type="ECO:0000313" key="2">
    <source>
        <dbReference type="Proteomes" id="UP000178885"/>
    </source>
</evidence>
<reference evidence="1 2" key="1">
    <citation type="journal article" date="2016" name="Nat. Commun.">
        <title>Thousands of microbial genomes shed light on interconnected biogeochemical processes in an aquifer system.</title>
        <authorList>
            <person name="Anantharaman K."/>
            <person name="Brown C.T."/>
            <person name="Hug L.A."/>
            <person name="Sharon I."/>
            <person name="Castelle C.J."/>
            <person name="Probst A.J."/>
            <person name="Thomas B.C."/>
            <person name="Singh A."/>
            <person name="Wilkins M.J."/>
            <person name="Karaoz U."/>
            <person name="Brodie E.L."/>
            <person name="Williams K.H."/>
            <person name="Hubbard S.S."/>
            <person name="Banfield J.F."/>
        </authorList>
    </citation>
    <scope>NUCLEOTIDE SEQUENCE [LARGE SCALE GENOMIC DNA]</scope>
</reference>
<dbReference type="EMBL" id="MFSU01000058">
    <property type="protein sequence ID" value="OGI47348.1"/>
    <property type="molecule type" value="Genomic_DNA"/>
</dbReference>
<dbReference type="AlphaFoldDB" id="A0A1F6TQE9"/>
<accession>A0A1F6TQE9</accession>
<gene>
    <name evidence="1" type="ORF">A2151_09375</name>
</gene>
<name>A0A1F6TQE9_9PROT</name>